<dbReference type="EMBL" id="KK916060">
    <property type="protein sequence ID" value="KDP20434.1"/>
    <property type="molecule type" value="Genomic_DNA"/>
</dbReference>
<proteinExistence type="predicted"/>
<sequence>MQCLRENLPEGNLGNLMLLPPVRCLLRGIRRCASGSTSPYLTSLDSTLTAMRGIWRLGGGGGTSLANPAPLPNSSWRWIDFGQGWLLV</sequence>
<protein>
    <submittedName>
        <fullName evidence="1">Uncharacterized protein</fullName>
    </submittedName>
</protein>
<name>A0A067JLP8_JATCU</name>
<evidence type="ECO:0000313" key="1">
    <source>
        <dbReference type="EMBL" id="KDP20434.1"/>
    </source>
</evidence>
<dbReference type="Proteomes" id="UP000027138">
    <property type="component" value="Unassembled WGS sequence"/>
</dbReference>
<accession>A0A067JLP8</accession>
<dbReference type="AlphaFoldDB" id="A0A067JLP8"/>
<reference evidence="1 2" key="1">
    <citation type="journal article" date="2014" name="PLoS ONE">
        <title>Global Analysis of Gene Expression Profiles in Physic Nut (Jatropha curcas L.) Seedlings Exposed to Salt Stress.</title>
        <authorList>
            <person name="Zhang L."/>
            <person name="Zhang C."/>
            <person name="Wu P."/>
            <person name="Chen Y."/>
            <person name="Li M."/>
            <person name="Jiang H."/>
            <person name="Wu G."/>
        </authorList>
    </citation>
    <scope>NUCLEOTIDE SEQUENCE [LARGE SCALE GENOMIC DNA]</scope>
    <source>
        <strain evidence="2">cv. GZQX0401</strain>
        <tissue evidence="1">Young leaves</tissue>
    </source>
</reference>
<gene>
    <name evidence="1" type="ORF">JCGZ_05919</name>
</gene>
<evidence type="ECO:0000313" key="2">
    <source>
        <dbReference type="Proteomes" id="UP000027138"/>
    </source>
</evidence>
<keyword evidence="2" id="KW-1185">Reference proteome</keyword>
<organism evidence="1 2">
    <name type="scientific">Jatropha curcas</name>
    <name type="common">Barbados nut</name>
    <dbReference type="NCBI Taxonomy" id="180498"/>
    <lineage>
        <taxon>Eukaryota</taxon>
        <taxon>Viridiplantae</taxon>
        <taxon>Streptophyta</taxon>
        <taxon>Embryophyta</taxon>
        <taxon>Tracheophyta</taxon>
        <taxon>Spermatophyta</taxon>
        <taxon>Magnoliopsida</taxon>
        <taxon>eudicotyledons</taxon>
        <taxon>Gunneridae</taxon>
        <taxon>Pentapetalae</taxon>
        <taxon>rosids</taxon>
        <taxon>fabids</taxon>
        <taxon>Malpighiales</taxon>
        <taxon>Euphorbiaceae</taxon>
        <taxon>Crotonoideae</taxon>
        <taxon>Jatropheae</taxon>
        <taxon>Jatropha</taxon>
    </lineage>
</organism>